<evidence type="ECO:0000313" key="1">
    <source>
        <dbReference type="EMBL" id="KAF2873626.1"/>
    </source>
</evidence>
<name>A0A7C8IAW6_9PLEO</name>
<protein>
    <submittedName>
        <fullName evidence="1">Uncharacterized protein</fullName>
    </submittedName>
</protein>
<proteinExistence type="predicted"/>
<accession>A0A7C8IAW6</accession>
<sequence length="225" mass="25782">PRVHPTYSQAERKTLDEWRTQTVGLIEARIKQYQKTPHAGPPRSVDNPLRQRNTIRSDHRVFHIPELLDKILHIAGVEAQAAAYYVSTVWRASAKSAIERKHGPESFWVSRPCSPVEYGQLIDPNIVWLQPTLDDISAFEDEFDCTIVKRRGKKLYFPARFTQLLAALQEVSTTTLSTWLREAEELKELVRTGHWVDNVWLIPGAPKLLLLLHNGAMSETEPDKN</sequence>
<evidence type="ECO:0000313" key="2">
    <source>
        <dbReference type="Proteomes" id="UP000481861"/>
    </source>
</evidence>
<feature type="non-terminal residue" evidence="1">
    <location>
        <position position="1"/>
    </location>
</feature>
<comment type="caution">
    <text evidence="1">The sequence shown here is derived from an EMBL/GenBank/DDBJ whole genome shotgun (WGS) entry which is preliminary data.</text>
</comment>
<dbReference type="Proteomes" id="UP000481861">
    <property type="component" value="Unassembled WGS sequence"/>
</dbReference>
<keyword evidence="2" id="KW-1185">Reference proteome</keyword>
<dbReference type="AlphaFoldDB" id="A0A7C8IAW6"/>
<reference evidence="1 2" key="1">
    <citation type="submission" date="2020-01" db="EMBL/GenBank/DDBJ databases">
        <authorList>
            <consortium name="DOE Joint Genome Institute"/>
            <person name="Haridas S."/>
            <person name="Albert R."/>
            <person name="Binder M."/>
            <person name="Bloem J."/>
            <person name="Labutti K."/>
            <person name="Salamov A."/>
            <person name="Andreopoulos B."/>
            <person name="Baker S.E."/>
            <person name="Barry K."/>
            <person name="Bills G."/>
            <person name="Bluhm B.H."/>
            <person name="Cannon C."/>
            <person name="Castanera R."/>
            <person name="Culley D.E."/>
            <person name="Daum C."/>
            <person name="Ezra D."/>
            <person name="Gonzalez J.B."/>
            <person name="Henrissat B."/>
            <person name="Kuo A."/>
            <person name="Liang C."/>
            <person name="Lipzen A."/>
            <person name="Lutzoni F."/>
            <person name="Magnuson J."/>
            <person name="Mondo S."/>
            <person name="Nolan M."/>
            <person name="Ohm R."/>
            <person name="Pangilinan J."/>
            <person name="Park H.-J.H."/>
            <person name="Ramirez L."/>
            <person name="Alfaro M."/>
            <person name="Sun H."/>
            <person name="Tritt A."/>
            <person name="Yoshinaga Y."/>
            <person name="Zwiers L.-H.L."/>
            <person name="Turgeon B.G."/>
            <person name="Goodwin S.B."/>
            <person name="Spatafora J.W."/>
            <person name="Crous P.W."/>
            <person name="Grigoriev I.V."/>
        </authorList>
    </citation>
    <scope>NUCLEOTIDE SEQUENCE [LARGE SCALE GENOMIC DNA]</scope>
    <source>
        <strain evidence="1 2">CBS 611.86</strain>
    </source>
</reference>
<dbReference type="OrthoDB" id="3801272at2759"/>
<dbReference type="EMBL" id="JAADJZ010000007">
    <property type="protein sequence ID" value="KAF2873626.1"/>
    <property type="molecule type" value="Genomic_DNA"/>
</dbReference>
<gene>
    <name evidence="1" type="ORF">BDV95DRAFT_488823</name>
</gene>
<organism evidence="1 2">
    <name type="scientific">Massariosphaeria phaeospora</name>
    <dbReference type="NCBI Taxonomy" id="100035"/>
    <lineage>
        <taxon>Eukaryota</taxon>
        <taxon>Fungi</taxon>
        <taxon>Dikarya</taxon>
        <taxon>Ascomycota</taxon>
        <taxon>Pezizomycotina</taxon>
        <taxon>Dothideomycetes</taxon>
        <taxon>Pleosporomycetidae</taxon>
        <taxon>Pleosporales</taxon>
        <taxon>Pleosporales incertae sedis</taxon>
        <taxon>Massariosphaeria</taxon>
    </lineage>
</organism>